<gene>
    <name evidence="1" type="ORF">LSAA_12194</name>
</gene>
<dbReference type="Pfam" id="PF05380">
    <property type="entry name" value="Peptidase_A17"/>
    <property type="match status" value="1"/>
</dbReference>
<dbReference type="PANTHER" id="PTHR47331">
    <property type="entry name" value="PHD-TYPE DOMAIN-CONTAINING PROTEIN"/>
    <property type="match status" value="1"/>
</dbReference>
<evidence type="ECO:0000313" key="2">
    <source>
        <dbReference type="Proteomes" id="UP000675881"/>
    </source>
</evidence>
<dbReference type="EMBL" id="HG994585">
    <property type="protein sequence ID" value="CAF2968087.1"/>
    <property type="molecule type" value="Genomic_DNA"/>
</dbReference>
<organism evidence="1 2">
    <name type="scientific">Lepeophtheirus salmonis</name>
    <name type="common">Salmon louse</name>
    <name type="synonym">Caligus salmonis</name>
    <dbReference type="NCBI Taxonomy" id="72036"/>
    <lineage>
        <taxon>Eukaryota</taxon>
        <taxon>Metazoa</taxon>
        <taxon>Ecdysozoa</taxon>
        <taxon>Arthropoda</taxon>
        <taxon>Crustacea</taxon>
        <taxon>Multicrustacea</taxon>
        <taxon>Hexanauplia</taxon>
        <taxon>Copepoda</taxon>
        <taxon>Siphonostomatoida</taxon>
        <taxon>Caligidae</taxon>
        <taxon>Lepeophtheirus</taxon>
    </lineage>
</organism>
<dbReference type="OrthoDB" id="6381572at2759"/>
<dbReference type="InterPro" id="IPR008042">
    <property type="entry name" value="Retrotrans_Pao"/>
</dbReference>
<accession>A0A7R8HAK2</accession>
<dbReference type="Proteomes" id="UP000675881">
    <property type="component" value="Chromosome 6"/>
</dbReference>
<dbReference type="AlphaFoldDB" id="A0A7R8HAK2"/>
<keyword evidence="2" id="KW-1185">Reference proteome</keyword>
<reference evidence="1" key="1">
    <citation type="submission" date="2021-02" db="EMBL/GenBank/DDBJ databases">
        <authorList>
            <person name="Bekaert M."/>
        </authorList>
    </citation>
    <scope>NUCLEOTIDE SEQUENCE</scope>
    <source>
        <strain evidence="1">IoA-00</strain>
    </source>
</reference>
<sequence length="293" mass="34648">MAWSLEQVTLSKQKKIVDQLIMLNSYCPFQLLKWCSKIPEVISHLPNELLNNKDITLLFDETKTLGYSWNPKEDSIYLFMDFNEDSKSLTKRGVLSESSRYFDPEGRFAPVLFIAKLIFQETWNWKIKWDDLLPSDQSERWLQWKRKLRLLKSFSVPRCVMKPNFNYKDAKLCVFGDASSKGWSAVLYVRFVLSDESIKVGFLTLRTRVRPLKEITIPRMELEAALLCAHLIEHFYQITLIKISRVRAWTESAVVFHWIQSEASNWKNLHYQLGTDHLRYYMPIMLESCLWST</sequence>
<proteinExistence type="predicted"/>
<evidence type="ECO:0000313" key="1">
    <source>
        <dbReference type="EMBL" id="CAF2968087.1"/>
    </source>
</evidence>
<protein>
    <submittedName>
        <fullName evidence="1">(salmon louse) hypothetical protein</fullName>
    </submittedName>
</protein>
<name>A0A7R8HAK2_LEPSM</name>